<dbReference type="Gene3D" id="1.10.600.10">
    <property type="entry name" value="Farnesyl Diphosphate Synthase"/>
    <property type="match status" value="1"/>
</dbReference>
<dbReference type="Proteomes" id="UP000292082">
    <property type="component" value="Unassembled WGS sequence"/>
</dbReference>
<dbReference type="SUPFAM" id="SSF48576">
    <property type="entry name" value="Terpenoid synthases"/>
    <property type="match status" value="1"/>
</dbReference>
<protein>
    <submittedName>
        <fullName evidence="3">Terpenoid synthase</fullName>
    </submittedName>
</protein>
<keyword evidence="2" id="KW-0456">Lyase</keyword>
<gene>
    <name evidence="3" type="ORF">BD310DRAFT_1041670</name>
</gene>
<dbReference type="InterPro" id="IPR024652">
    <property type="entry name" value="Trichodiene_synth"/>
</dbReference>
<organism evidence="3 4">
    <name type="scientific">Dichomitus squalens</name>
    <dbReference type="NCBI Taxonomy" id="114155"/>
    <lineage>
        <taxon>Eukaryota</taxon>
        <taxon>Fungi</taxon>
        <taxon>Dikarya</taxon>
        <taxon>Basidiomycota</taxon>
        <taxon>Agaricomycotina</taxon>
        <taxon>Agaricomycetes</taxon>
        <taxon>Polyporales</taxon>
        <taxon>Polyporaceae</taxon>
        <taxon>Dichomitus</taxon>
    </lineage>
</organism>
<sequence>MTYAAPAGKNITSSVAEPHHDVRDILSDFLKRGMANKHARHSILRHKDDHLYDDIIKEVADIFAAAGDDKIFVERFSRTGCDLAQITYGHTSTEHQHYIALYTVCLLYADDLGIRHLDALSQFARRFSTGEKQLNPVLDKLTELMRQAYDLWPQVGADAIVSGTLEAVSAMYIECTSGDMKITPQATLWPNYFRNRSGICPPYAHFNFMKNWRSAPDSYLQLLPYLEFYIIAANDVLSFYKEQLAGETKNYIHIRATTDQMTPVDMLRQVADEVLASGERVELLIGDDAQLMRIWRSFEHGVLEFHVKTQRYQLAGLTFGS</sequence>
<comment type="similarity">
    <text evidence="1">Belongs to the trichodiene synthase family.</text>
</comment>
<dbReference type="SFLD" id="SFLDS00005">
    <property type="entry name" value="Isoprenoid_Synthase_Type_I"/>
    <property type="match status" value="1"/>
</dbReference>
<accession>A0A4Q9PKI2</accession>
<dbReference type="EMBL" id="ML145184">
    <property type="protein sequence ID" value="TBU54657.1"/>
    <property type="molecule type" value="Genomic_DNA"/>
</dbReference>
<proteinExistence type="inferred from homology"/>
<dbReference type="InterPro" id="IPR008949">
    <property type="entry name" value="Isoprenoid_synthase_dom_sf"/>
</dbReference>
<reference evidence="3 4" key="1">
    <citation type="submission" date="2019-01" db="EMBL/GenBank/DDBJ databases">
        <title>Draft genome sequences of three monokaryotic isolates of the white-rot basidiomycete fungus Dichomitus squalens.</title>
        <authorList>
            <consortium name="DOE Joint Genome Institute"/>
            <person name="Lopez S.C."/>
            <person name="Andreopoulos B."/>
            <person name="Pangilinan J."/>
            <person name="Lipzen A."/>
            <person name="Riley R."/>
            <person name="Ahrendt S."/>
            <person name="Ng V."/>
            <person name="Barry K."/>
            <person name="Daum C."/>
            <person name="Grigoriev I.V."/>
            <person name="Hilden K.S."/>
            <person name="Makela M.R."/>
            <person name="de Vries R.P."/>
        </authorList>
    </citation>
    <scope>NUCLEOTIDE SEQUENCE [LARGE SCALE GENOMIC DNA]</scope>
    <source>
        <strain evidence="3 4">CBS 464.89</strain>
    </source>
</reference>
<evidence type="ECO:0000313" key="3">
    <source>
        <dbReference type="EMBL" id="TBU54657.1"/>
    </source>
</evidence>
<name>A0A4Q9PKI2_9APHY</name>
<keyword evidence="4" id="KW-1185">Reference proteome</keyword>
<dbReference type="Pfam" id="PF06330">
    <property type="entry name" value="TRI5"/>
    <property type="match status" value="1"/>
</dbReference>
<dbReference type="GO" id="GO:0016838">
    <property type="term" value="F:carbon-oxygen lyase activity, acting on phosphates"/>
    <property type="evidence" value="ECO:0007669"/>
    <property type="project" value="InterPro"/>
</dbReference>
<evidence type="ECO:0000313" key="4">
    <source>
        <dbReference type="Proteomes" id="UP000292082"/>
    </source>
</evidence>
<dbReference type="SFLD" id="SFLDG01021">
    <property type="entry name" value="Trichodiene_Synthase_Like"/>
    <property type="match status" value="1"/>
</dbReference>
<dbReference type="AlphaFoldDB" id="A0A4Q9PKI2"/>
<evidence type="ECO:0000256" key="1">
    <source>
        <dbReference type="ARBA" id="ARBA00007946"/>
    </source>
</evidence>
<evidence type="ECO:0000256" key="2">
    <source>
        <dbReference type="ARBA" id="ARBA00023239"/>
    </source>
</evidence>